<dbReference type="PANTHER" id="PTHR30580">
    <property type="entry name" value="PRIMOSOMAL PROTEIN N"/>
    <property type="match status" value="1"/>
</dbReference>
<evidence type="ECO:0000256" key="8">
    <source>
        <dbReference type="ARBA" id="ARBA00022840"/>
    </source>
</evidence>
<evidence type="ECO:0000256" key="10">
    <source>
        <dbReference type="ARBA" id="ARBA00023235"/>
    </source>
</evidence>
<evidence type="ECO:0000256" key="9">
    <source>
        <dbReference type="ARBA" id="ARBA00023125"/>
    </source>
</evidence>
<evidence type="ECO:0000256" key="5">
    <source>
        <dbReference type="ARBA" id="ARBA00022801"/>
    </source>
</evidence>
<keyword evidence="8 12" id="KW-0067">ATP-binding</keyword>
<keyword evidence="2 12" id="KW-0235">DNA replication</keyword>
<evidence type="ECO:0000256" key="4">
    <source>
        <dbReference type="ARBA" id="ARBA00022741"/>
    </source>
</evidence>
<dbReference type="Pfam" id="PF17764">
    <property type="entry name" value="PriA_3primeBD"/>
    <property type="match status" value="1"/>
</dbReference>
<dbReference type="PANTHER" id="PTHR30580:SF0">
    <property type="entry name" value="PRIMOSOMAL PROTEIN N"/>
    <property type="match status" value="1"/>
</dbReference>
<dbReference type="GO" id="GO:0016887">
    <property type="term" value="F:ATP hydrolysis activity"/>
    <property type="evidence" value="ECO:0007669"/>
    <property type="project" value="RHEA"/>
</dbReference>
<comment type="subunit">
    <text evidence="12">Component of the replication restart primosome.</text>
</comment>
<proteinExistence type="inferred from homology"/>
<dbReference type="GO" id="GO:0006302">
    <property type="term" value="P:double-strand break repair"/>
    <property type="evidence" value="ECO:0007669"/>
    <property type="project" value="InterPro"/>
</dbReference>
<feature type="binding site" evidence="12">
    <location>
        <position position="551"/>
    </location>
    <ligand>
        <name>Zn(2+)</name>
        <dbReference type="ChEBI" id="CHEBI:29105"/>
        <label>2</label>
    </ligand>
</feature>
<evidence type="ECO:0000256" key="1">
    <source>
        <dbReference type="ARBA" id="ARBA00022515"/>
    </source>
</evidence>
<dbReference type="SMART" id="SM00487">
    <property type="entry name" value="DEXDc"/>
    <property type="match status" value="1"/>
</dbReference>
<dbReference type="Pfam" id="PF18319">
    <property type="entry name" value="Zn_ribbon_PriA"/>
    <property type="match status" value="1"/>
</dbReference>
<keyword evidence="4 12" id="KW-0547">Nucleotide-binding</keyword>
<keyword evidence="6 12" id="KW-0347">Helicase</keyword>
<dbReference type="Gene3D" id="3.40.50.300">
    <property type="entry name" value="P-loop containing nucleotide triphosphate hydrolases"/>
    <property type="match status" value="2"/>
</dbReference>
<dbReference type="InterPro" id="IPR040498">
    <property type="entry name" value="PriA_CRR"/>
</dbReference>
<dbReference type="HAMAP" id="MF_00983">
    <property type="entry name" value="PriA"/>
    <property type="match status" value="1"/>
</dbReference>
<dbReference type="CDD" id="cd17929">
    <property type="entry name" value="DEXHc_priA"/>
    <property type="match status" value="1"/>
</dbReference>
<protein>
    <recommendedName>
        <fullName evidence="12">Replication restart protein PriA</fullName>
    </recommendedName>
    <alternativeName>
        <fullName evidence="12">ATP-dependent DNA helicase PriA</fullName>
        <ecNumber evidence="12">5.6.2.4</ecNumber>
    </alternativeName>
    <alternativeName>
        <fullName evidence="12">DNA 3'-5' helicase PriA</fullName>
    </alternativeName>
</protein>
<evidence type="ECO:0000313" key="14">
    <source>
        <dbReference type="EMBL" id="PIE31925.1"/>
    </source>
</evidence>
<comment type="function">
    <text evidence="12">Initiates the restart of stalled replication forks, which reloads the replicative helicase on sites other than the origin of replication. Recognizes and binds to abandoned replication forks and remodels them to uncover a helicase loading site. Promotes assembly of the primosome at these replication forks.</text>
</comment>
<evidence type="ECO:0000256" key="11">
    <source>
        <dbReference type="ARBA" id="ARBA00048988"/>
    </source>
</evidence>
<feature type="binding site" evidence="12">
    <location>
        <position position="524"/>
    </location>
    <ligand>
        <name>Zn(2+)</name>
        <dbReference type="ChEBI" id="CHEBI:29105"/>
        <label>1</label>
    </ligand>
</feature>
<sequence>MQYVDVAVPLPVSQLYTYSVSHDVQPDIAIGKRVIVPFGKKYLTGYIVGTSESTELEKVKDIIDLLDAEPIVSENILRLTKWIAEYYFCSWGMAIRAALPAGIDSVHSLQIRLSDNPPQADTQDLFRSEMQPVTGTVQKKILTILQQYSPMTLRDLQRKIGKKSFHSSLYSLERQGYLHLEDTIKSATTRSKILQHIVLVMPEAEQADMDQLEKRAPKQAKVFKALEELFPNDIAVAALQQRLQFDPRSAIKPLVKKGYVQLYDKEIQRKPMGYFAYQKTAHLALTDQQQEALDHITTAIDTEHFTPILLHGVTGSGKTEVYMQAIAYLLSKQQRAIVLVPEISLTPLLTSRFLSRFEDNVAVLHSGLSAGERYDEWQRIRRGEVDVVIGARSAIFAPLNNLGLIVVDEEHEMSYKQDSEPRYHGRDTAVMRARFENIPVILGSATPSLESYYNARNGKYHLLTIDKRVDERPLPEVTIVDKRKADNRHLFSNVLEDAIKEAFLCNEQVLLFLNLRGFANFYLCKDCGYVYECPRCNVTLTYHAGVHRLQCHYCDFSRVPPGRCEQCSSTDVQYRGIGTERIEQEIQLIFPHAVVARMDRDAVSGKDAHYKILDRFNRGEIDILIGTQMIAKGHDFHNVTLVGVIAAETGLNLPDFRASERTFQILTQVAGRTGRGQLGGKVIIQTYMPEHYAILAAKNHDYLVFYGREIAFRGQLRYPPFSRVINVLFQGEDEDFTIGIAQSAAQFLRDTEFYRQRHISILGPTPAALTRLRNKFRYQILLKSAHSMQMRKFVKEYLHYFRQATHLKDVQIIVDIDPANLL</sequence>
<gene>
    <name evidence="12" type="primary">priA</name>
    <name evidence="14" type="ORF">CSA56_16890</name>
</gene>
<dbReference type="EMBL" id="PDSK01000123">
    <property type="protein sequence ID" value="PIE31925.1"/>
    <property type="molecule type" value="Genomic_DNA"/>
</dbReference>
<dbReference type="FunFam" id="3.40.1440.60:FF:000001">
    <property type="entry name" value="Primosomal protein N"/>
    <property type="match status" value="1"/>
</dbReference>
<organism evidence="14 15">
    <name type="scientific">candidate division KSB3 bacterium</name>
    <dbReference type="NCBI Taxonomy" id="2044937"/>
    <lineage>
        <taxon>Bacteria</taxon>
        <taxon>candidate division KSB3</taxon>
    </lineage>
</organism>
<evidence type="ECO:0000256" key="6">
    <source>
        <dbReference type="ARBA" id="ARBA00022806"/>
    </source>
</evidence>
<accession>A0A2G6K8G2</accession>
<dbReference type="Proteomes" id="UP000230821">
    <property type="component" value="Unassembled WGS sequence"/>
</dbReference>
<dbReference type="NCBIfam" id="TIGR00595">
    <property type="entry name" value="priA"/>
    <property type="match status" value="1"/>
</dbReference>
<evidence type="ECO:0000256" key="12">
    <source>
        <dbReference type="HAMAP-Rule" id="MF_00983"/>
    </source>
</evidence>
<keyword evidence="5 12" id="KW-0378">Hydrolase</keyword>
<dbReference type="GO" id="GO:0006269">
    <property type="term" value="P:DNA replication, synthesis of primer"/>
    <property type="evidence" value="ECO:0007669"/>
    <property type="project" value="UniProtKB-KW"/>
</dbReference>
<dbReference type="CDD" id="cd18804">
    <property type="entry name" value="SF2_C_priA"/>
    <property type="match status" value="1"/>
</dbReference>
<feature type="binding site" evidence="12">
    <location>
        <position position="533"/>
    </location>
    <ligand>
        <name>Zn(2+)</name>
        <dbReference type="ChEBI" id="CHEBI:29105"/>
        <label>2</label>
    </ligand>
</feature>
<name>A0A2G6K8G2_9BACT</name>
<dbReference type="GO" id="GO:0005524">
    <property type="term" value="F:ATP binding"/>
    <property type="evidence" value="ECO:0007669"/>
    <property type="project" value="UniProtKB-UniRule"/>
</dbReference>
<dbReference type="Pfam" id="PF18074">
    <property type="entry name" value="PriA_C"/>
    <property type="match status" value="1"/>
</dbReference>
<dbReference type="SMART" id="SM00490">
    <property type="entry name" value="HELICc"/>
    <property type="match status" value="1"/>
</dbReference>
<dbReference type="InterPro" id="IPR011545">
    <property type="entry name" value="DEAD/DEAH_box_helicase_dom"/>
</dbReference>
<evidence type="ECO:0000259" key="13">
    <source>
        <dbReference type="PROSITE" id="PS51192"/>
    </source>
</evidence>
<keyword evidence="10 12" id="KW-0413">Isomerase</keyword>
<feature type="binding site" evidence="12">
    <location>
        <position position="536"/>
    </location>
    <ligand>
        <name>Zn(2+)</name>
        <dbReference type="ChEBI" id="CHEBI:29105"/>
        <label>2</label>
    </ligand>
</feature>
<evidence type="ECO:0000256" key="2">
    <source>
        <dbReference type="ARBA" id="ARBA00022705"/>
    </source>
</evidence>
<dbReference type="InterPro" id="IPR014001">
    <property type="entry name" value="Helicase_ATP-bd"/>
</dbReference>
<dbReference type="InterPro" id="IPR001650">
    <property type="entry name" value="Helicase_C-like"/>
</dbReference>
<dbReference type="Pfam" id="PF00270">
    <property type="entry name" value="DEAD"/>
    <property type="match status" value="1"/>
</dbReference>
<dbReference type="GO" id="GO:1990077">
    <property type="term" value="C:primosome complex"/>
    <property type="evidence" value="ECO:0007669"/>
    <property type="project" value="UniProtKB-UniRule"/>
</dbReference>
<dbReference type="InterPro" id="IPR027417">
    <property type="entry name" value="P-loop_NTPase"/>
</dbReference>
<keyword evidence="9 12" id="KW-0238">DNA-binding</keyword>
<feature type="binding site" evidence="12">
    <location>
        <position position="527"/>
    </location>
    <ligand>
        <name>Zn(2+)</name>
        <dbReference type="ChEBI" id="CHEBI:29105"/>
        <label>1</label>
    </ligand>
</feature>
<dbReference type="InterPro" id="IPR041222">
    <property type="entry name" value="PriA_3primeBD"/>
</dbReference>
<feature type="binding site" evidence="12">
    <location>
        <position position="567"/>
    </location>
    <ligand>
        <name>Zn(2+)</name>
        <dbReference type="ChEBI" id="CHEBI:29105"/>
        <label>1</label>
    </ligand>
</feature>
<dbReference type="Gene3D" id="3.40.1440.60">
    <property type="entry name" value="PriA, 3(prime) DNA-binding domain"/>
    <property type="match status" value="1"/>
</dbReference>
<dbReference type="GO" id="GO:0003677">
    <property type="term" value="F:DNA binding"/>
    <property type="evidence" value="ECO:0007669"/>
    <property type="project" value="UniProtKB-UniRule"/>
</dbReference>
<evidence type="ECO:0000313" key="15">
    <source>
        <dbReference type="Proteomes" id="UP000230821"/>
    </source>
</evidence>
<dbReference type="GO" id="GO:0006270">
    <property type="term" value="P:DNA replication initiation"/>
    <property type="evidence" value="ECO:0007669"/>
    <property type="project" value="TreeGrafter"/>
</dbReference>
<dbReference type="PROSITE" id="PS51192">
    <property type="entry name" value="HELICASE_ATP_BIND_1"/>
    <property type="match status" value="1"/>
</dbReference>
<dbReference type="InterPro" id="IPR005259">
    <property type="entry name" value="PriA"/>
</dbReference>
<comment type="catalytic activity">
    <reaction evidence="12">
        <text>Couples ATP hydrolysis with the unwinding of duplex DNA by translocating in the 3'-5' direction.</text>
        <dbReference type="EC" id="5.6.2.4"/>
    </reaction>
</comment>
<comment type="cofactor">
    <cofactor evidence="12">
        <name>Zn(2+)</name>
        <dbReference type="ChEBI" id="CHEBI:29105"/>
    </cofactor>
    <text evidence="12">Binds 2 zinc ions per subunit.</text>
</comment>
<feature type="binding site" evidence="12">
    <location>
        <position position="554"/>
    </location>
    <ligand>
        <name>Zn(2+)</name>
        <dbReference type="ChEBI" id="CHEBI:29105"/>
        <label>2</label>
    </ligand>
</feature>
<keyword evidence="1 12" id="KW-0639">Primosome</keyword>
<evidence type="ECO:0000256" key="3">
    <source>
        <dbReference type="ARBA" id="ARBA00022723"/>
    </source>
</evidence>
<dbReference type="SUPFAM" id="SSF52540">
    <property type="entry name" value="P-loop containing nucleoside triphosphate hydrolases"/>
    <property type="match status" value="2"/>
</dbReference>
<dbReference type="GO" id="GO:0006310">
    <property type="term" value="P:DNA recombination"/>
    <property type="evidence" value="ECO:0007669"/>
    <property type="project" value="InterPro"/>
</dbReference>
<feature type="domain" description="Helicase ATP-binding" evidence="13">
    <location>
        <begin position="299"/>
        <end position="465"/>
    </location>
</feature>
<comment type="caution">
    <text evidence="14">The sequence shown here is derived from an EMBL/GenBank/DDBJ whole genome shotgun (WGS) entry which is preliminary data.</text>
</comment>
<dbReference type="Pfam" id="PF00271">
    <property type="entry name" value="Helicase_C"/>
    <property type="match status" value="1"/>
</dbReference>
<dbReference type="FunFam" id="3.40.50.300:FF:000489">
    <property type="entry name" value="Primosome assembly protein PriA"/>
    <property type="match status" value="1"/>
</dbReference>
<comment type="similarity">
    <text evidence="12">Belongs to the helicase family. PriA subfamily.</text>
</comment>
<dbReference type="InterPro" id="IPR042115">
    <property type="entry name" value="PriA_3primeBD_sf"/>
</dbReference>
<comment type="catalytic activity">
    <reaction evidence="11 12">
        <text>ATP + H2O = ADP + phosphate + H(+)</text>
        <dbReference type="Rhea" id="RHEA:13065"/>
        <dbReference type="ChEBI" id="CHEBI:15377"/>
        <dbReference type="ChEBI" id="CHEBI:15378"/>
        <dbReference type="ChEBI" id="CHEBI:30616"/>
        <dbReference type="ChEBI" id="CHEBI:43474"/>
        <dbReference type="ChEBI" id="CHEBI:456216"/>
        <dbReference type="EC" id="5.6.2.4"/>
    </reaction>
</comment>
<dbReference type="GO" id="GO:0043138">
    <property type="term" value="F:3'-5' DNA helicase activity"/>
    <property type="evidence" value="ECO:0007669"/>
    <property type="project" value="UniProtKB-EC"/>
</dbReference>
<dbReference type="AlphaFoldDB" id="A0A2G6K8G2"/>
<evidence type="ECO:0000256" key="7">
    <source>
        <dbReference type="ARBA" id="ARBA00022833"/>
    </source>
</evidence>
<dbReference type="EC" id="5.6.2.4" evidence="12"/>
<feature type="binding site" evidence="12">
    <location>
        <position position="564"/>
    </location>
    <ligand>
        <name>Zn(2+)</name>
        <dbReference type="ChEBI" id="CHEBI:29105"/>
        <label>1</label>
    </ligand>
</feature>
<dbReference type="GO" id="GO:0008270">
    <property type="term" value="F:zinc ion binding"/>
    <property type="evidence" value="ECO:0007669"/>
    <property type="project" value="UniProtKB-UniRule"/>
</dbReference>
<keyword evidence="3 12" id="KW-0479">Metal-binding</keyword>
<keyword evidence="7 12" id="KW-0862">Zinc</keyword>
<dbReference type="NCBIfam" id="NF004066">
    <property type="entry name" value="PRK05580.1-3"/>
    <property type="match status" value="1"/>
</dbReference>
<dbReference type="InterPro" id="IPR041236">
    <property type="entry name" value="PriA_C"/>
</dbReference>
<reference evidence="14 15" key="1">
    <citation type="submission" date="2017-10" db="EMBL/GenBank/DDBJ databases">
        <title>Novel microbial diversity and functional potential in the marine mammal oral microbiome.</title>
        <authorList>
            <person name="Dudek N.K."/>
            <person name="Sun C.L."/>
            <person name="Burstein D."/>
            <person name="Kantor R.S."/>
            <person name="Aliaga Goltsman D.S."/>
            <person name="Bik E.M."/>
            <person name="Thomas B.C."/>
            <person name="Banfield J.F."/>
            <person name="Relman D.A."/>
        </authorList>
    </citation>
    <scope>NUCLEOTIDE SEQUENCE [LARGE SCALE GENOMIC DNA]</scope>
    <source>
        <strain evidence="14">DOLJORAL78_47_16</strain>
    </source>
</reference>